<feature type="transmembrane region" description="Helical" evidence="1">
    <location>
        <begin position="44"/>
        <end position="66"/>
    </location>
</feature>
<dbReference type="OrthoDB" id="1376015at2"/>
<feature type="transmembrane region" description="Helical" evidence="1">
    <location>
        <begin position="166"/>
        <end position="185"/>
    </location>
</feature>
<evidence type="ECO:0000313" key="3">
    <source>
        <dbReference type="EMBL" id="OWJ68375.1"/>
    </source>
</evidence>
<organism evidence="3 4">
    <name type="scientific">Inquilinus limosus</name>
    <dbReference type="NCBI Taxonomy" id="171674"/>
    <lineage>
        <taxon>Bacteria</taxon>
        <taxon>Pseudomonadati</taxon>
        <taxon>Pseudomonadota</taxon>
        <taxon>Alphaproteobacteria</taxon>
        <taxon>Rhodospirillales</taxon>
        <taxon>Rhodospirillaceae</taxon>
        <taxon>Inquilinus</taxon>
    </lineage>
</organism>
<feature type="transmembrane region" description="Helical" evidence="1">
    <location>
        <begin position="18"/>
        <end position="38"/>
    </location>
</feature>
<feature type="domain" description="Sulfatase N-terminal" evidence="2">
    <location>
        <begin position="326"/>
        <end position="492"/>
    </location>
</feature>
<evidence type="ECO:0000313" key="4">
    <source>
        <dbReference type="Proteomes" id="UP000196655"/>
    </source>
</evidence>
<proteinExistence type="predicted"/>
<dbReference type="STRING" id="1122125.GCA_000423185_05709"/>
<keyword evidence="4" id="KW-1185">Reference proteome</keyword>
<dbReference type="InterPro" id="IPR017850">
    <property type="entry name" value="Alkaline_phosphatase_core_sf"/>
</dbReference>
<dbReference type="SUPFAM" id="SSF53649">
    <property type="entry name" value="Alkaline phosphatase-like"/>
    <property type="match status" value="1"/>
</dbReference>
<dbReference type="Proteomes" id="UP000196655">
    <property type="component" value="Unassembled WGS sequence"/>
</dbReference>
<comment type="caution">
    <text evidence="3">The sequence shown here is derived from an EMBL/GenBank/DDBJ whole genome shotgun (WGS) entry which is preliminary data.</text>
</comment>
<evidence type="ECO:0000256" key="1">
    <source>
        <dbReference type="SAM" id="Phobius"/>
    </source>
</evidence>
<dbReference type="Gene3D" id="3.40.720.10">
    <property type="entry name" value="Alkaline Phosphatase, subunit A"/>
    <property type="match status" value="1"/>
</dbReference>
<keyword evidence="1" id="KW-0472">Membrane</keyword>
<evidence type="ECO:0000259" key="2">
    <source>
        <dbReference type="Pfam" id="PF00884"/>
    </source>
</evidence>
<dbReference type="EMBL" id="NHON01000005">
    <property type="protein sequence ID" value="OWJ68375.1"/>
    <property type="molecule type" value="Genomic_DNA"/>
</dbReference>
<dbReference type="Pfam" id="PF00884">
    <property type="entry name" value="Sulfatase"/>
    <property type="match status" value="1"/>
</dbReference>
<dbReference type="AlphaFoldDB" id="A0A211ZSY5"/>
<keyword evidence="1" id="KW-1133">Transmembrane helix</keyword>
<keyword evidence="1" id="KW-0812">Transmembrane</keyword>
<feature type="transmembrane region" description="Helical" evidence="1">
    <location>
        <begin position="73"/>
        <end position="92"/>
    </location>
</feature>
<protein>
    <recommendedName>
        <fullName evidence="2">Sulfatase N-terminal domain-containing protein</fullName>
    </recommendedName>
</protein>
<gene>
    <name evidence="3" type="ORF">BWR60_04390</name>
</gene>
<dbReference type="RefSeq" id="WP_088149796.1">
    <property type="nucleotide sequence ID" value="NZ_NHON01000005.1"/>
</dbReference>
<accession>A0A211ZSY5</accession>
<sequence>MTASNTALPRPRSRLAPLYSGISLAVALLWLVLLLGVPSAPDGWQIYGLASVPVELAVLVAALVLIPPLRRSRALAITLGGLGLLVALIKLADLATQVSFGRPVSLYVDRLLLVNGMHLATGVLGALGLMGITLGVLVAAWCVWWATARSVRRLQQALSASTARRGVAGGLAALVLAAFAIGQAVPDAYGAARPVNDTASFMVMDQIHRLIPALAMEGSFRAEEAVDPLVGGVPRTPLAGLGGADVTVVFLESYGRSALEDPRFDALPKAALAEMGPKLAAAGVYTASGWLASPTRGGQSWLAHATLASGMQIDDQMRYDLLVTGRRMTLSRLFAKAGYHTGLIAPAVTGGEPEAKTFYGFDQTLFADDLGYAGPPFGWVTMPDQYTLAAYDRWQRQQPKPLFSEVVLVSSHAPWTPVPAMVEDWGSIGDGSLYRTLPATGGTPEQVWSDPDTIRAQYGQSMAYSLRAVLDYAARVMGDHTLMIVLGDHQPAPIVTGPGTPRDVPVHVFSRDAELVARFREWGFADGLNPPETGPVAPMATFRDAFARSFSP</sequence>
<reference evidence="4" key="1">
    <citation type="submission" date="2017-05" db="EMBL/GenBank/DDBJ databases">
        <authorList>
            <person name="Macchi M."/>
            <person name="Festa S."/>
            <person name="Coppotelli B.M."/>
            <person name="Morelli I.S."/>
        </authorList>
    </citation>
    <scope>NUCLEOTIDE SEQUENCE [LARGE SCALE GENOMIC DNA]</scope>
    <source>
        <strain evidence="4">I</strain>
    </source>
</reference>
<feature type="transmembrane region" description="Helical" evidence="1">
    <location>
        <begin position="112"/>
        <end position="145"/>
    </location>
</feature>
<dbReference type="InterPro" id="IPR000917">
    <property type="entry name" value="Sulfatase_N"/>
</dbReference>
<name>A0A211ZSY5_9PROT</name>